<dbReference type="PANTHER" id="PTHR13520">
    <property type="entry name" value="RAD50-INTERACTING PROTEIN 1 RINT-1"/>
    <property type="match status" value="1"/>
</dbReference>
<dbReference type="GO" id="GO:0070939">
    <property type="term" value="C:Dsl1/NZR complex"/>
    <property type="evidence" value="ECO:0007669"/>
    <property type="project" value="InterPro"/>
</dbReference>
<dbReference type="PANTHER" id="PTHR13520:SF0">
    <property type="entry name" value="RAD50-INTERACTING PROTEIN 1"/>
    <property type="match status" value="1"/>
</dbReference>
<dbReference type="KEGG" id="kmr:108241887"/>
<dbReference type="GO" id="GO:0060628">
    <property type="term" value="P:regulation of ER to Golgi vesicle-mediated transport"/>
    <property type="evidence" value="ECO:0007669"/>
    <property type="project" value="TreeGrafter"/>
</dbReference>
<dbReference type="GO" id="GO:0006890">
    <property type="term" value="P:retrograde vesicle-mediated transport, Golgi to endoplasmic reticulum"/>
    <property type="evidence" value="ECO:0007669"/>
    <property type="project" value="InterPro"/>
</dbReference>
<dbReference type="STRING" id="37003.ENSKMAP00000014820"/>
<dbReference type="InterPro" id="IPR007528">
    <property type="entry name" value="RINT1_Tip20"/>
</dbReference>
<dbReference type="Pfam" id="PF04437">
    <property type="entry name" value="RINT1_TIP1"/>
    <property type="match status" value="1"/>
</dbReference>
<evidence type="ECO:0000256" key="4">
    <source>
        <dbReference type="SAM" id="MobiDB-lite"/>
    </source>
</evidence>
<feature type="compositionally biased region" description="Polar residues" evidence="4">
    <location>
        <begin position="15"/>
        <end position="25"/>
    </location>
</feature>
<dbReference type="GeneTree" id="ENSGT00390000017006"/>
<feature type="region of interest" description="Disordered" evidence="4">
    <location>
        <begin position="1"/>
        <end position="34"/>
    </location>
</feature>
<protein>
    <recommendedName>
        <fullName evidence="2">RAD50-interacting protein 1</fullName>
    </recommendedName>
    <alternativeName>
        <fullName evidence="3">RAD50 interactor 1</fullName>
    </alternativeName>
</protein>
<organism evidence="5 6">
    <name type="scientific">Kryptolebias marmoratus</name>
    <name type="common">Mangrove killifish</name>
    <name type="synonym">Rivulus marmoratus</name>
    <dbReference type="NCBI Taxonomy" id="37003"/>
    <lineage>
        <taxon>Eukaryota</taxon>
        <taxon>Metazoa</taxon>
        <taxon>Chordata</taxon>
        <taxon>Craniata</taxon>
        <taxon>Vertebrata</taxon>
        <taxon>Euteleostomi</taxon>
        <taxon>Actinopterygii</taxon>
        <taxon>Neopterygii</taxon>
        <taxon>Teleostei</taxon>
        <taxon>Neoteleostei</taxon>
        <taxon>Acanthomorphata</taxon>
        <taxon>Ovalentaria</taxon>
        <taxon>Atherinomorphae</taxon>
        <taxon>Cyprinodontiformes</taxon>
        <taxon>Rivulidae</taxon>
        <taxon>Kryptolebias</taxon>
    </lineage>
</organism>
<evidence type="ECO:0000256" key="3">
    <source>
        <dbReference type="ARBA" id="ARBA00079551"/>
    </source>
</evidence>
<reference evidence="5" key="2">
    <citation type="submission" date="2025-09" db="UniProtKB">
        <authorList>
            <consortium name="Ensembl"/>
        </authorList>
    </citation>
    <scope>IDENTIFICATION</scope>
</reference>
<proteinExistence type="inferred from homology"/>
<dbReference type="CTD" id="60561"/>
<reference evidence="5" key="1">
    <citation type="submission" date="2025-08" db="UniProtKB">
        <authorList>
            <consortium name="Ensembl"/>
        </authorList>
    </citation>
    <scope>IDENTIFICATION</scope>
</reference>
<keyword evidence="6" id="KW-1185">Reference proteome</keyword>
<comment type="similarity">
    <text evidence="1">Belongs to the RINT1 family.</text>
</comment>
<dbReference type="Gene3D" id="1.20.58.670">
    <property type="entry name" value="Dsl1p vesicle tethering complex, Tip20p subunit, domain D"/>
    <property type="match status" value="1"/>
</dbReference>
<dbReference type="GO" id="GO:0006888">
    <property type="term" value="P:endoplasmic reticulum to Golgi vesicle-mediated transport"/>
    <property type="evidence" value="ECO:0007669"/>
    <property type="project" value="InterPro"/>
</dbReference>
<evidence type="ECO:0000313" key="5">
    <source>
        <dbReference type="Ensembl" id="ENSKMAP00000014820.1"/>
    </source>
</evidence>
<dbReference type="Ensembl" id="ENSKMAT00000015037.1">
    <property type="protein sequence ID" value="ENSKMAP00000014820.1"/>
    <property type="gene ID" value="ENSKMAG00000011115.1"/>
</dbReference>
<dbReference type="Proteomes" id="UP000264800">
    <property type="component" value="Unplaced"/>
</dbReference>
<dbReference type="InterPro" id="IPR042044">
    <property type="entry name" value="EXOC6PINT-1/Sec15/Tip20_C_dom2"/>
</dbReference>
<dbReference type="AlphaFoldDB" id="A0A3Q3AFB2"/>
<dbReference type="RefSeq" id="XP_017281853.1">
    <property type="nucleotide sequence ID" value="XM_017426364.3"/>
</dbReference>
<evidence type="ECO:0000256" key="1">
    <source>
        <dbReference type="ARBA" id="ARBA00061158"/>
    </source>
</evidence>
<evidence type="ECO:0000313" key="6">
    <source>
        <dbReference type="Proteomes" id="UP000264800"/>
    </source>
</evidence>
<name>A0A3Q3AFB2_KRYMA</name>
<dbReference type="GeneID" id="108241887"/>
<dbReference type="FunFam" id="1.20.58.670:FF:000003">
    <property type="entry name" value="RAD50-interacting protein 1"/>
    <property type="match status" value="1"/>
</dbReference>
<dbReference type="OMA" id="GMTWEVL"/>
<accession>A0A3Q3AFB2</accession>
<sequence>MAASTAEPQDATMEEGSTNTVQDSRCFSEASEDRAEHGLDLLETEFGSELRSAQRVGELLERFSEEQSELEEQVLTVCSSVPPKVSASLSAAEEVRCSLLELLQREQHVSSTLQEHLQGTKLWMDGVEDTFTQVDFMEKCLKYLKCLHHIGELSATVQQCLMVNSVGDAIREVRNMATLDCGLNQSGCSHLQDFLRKTLCFWHNIIKDQLKSDFENLLTQLRWPIVSPCQSSAVTSNSQDVCSRLEEVVTQLHALQTSDNLISQRDPNLSFDPVSSLATPQLQDPPLCLPVQIMLLPLRKRFRYHFCGNRQTNSLSKPEWYLTQVLIWMGNSSDFLNEKIQPILDQAGAPISARVELCRGLVSLVQEKVASDAPRMLYDDALFCHLVEEVLQFEKELRSKHSYPAVLPGLLHILLEETVLQKWLSVEKKMAVEKMDAMLSAEGAWTSQYKDISDMDELKAPDCAETFMTLLQVITERYQALPSPSAQLKFLELQMELVDDFRIRLTQVMKEESRFPLGLRYCAILNAVNYISTILRDWGDNVFFLQLQQAAVSLGEQEVLGGLEMMEVGRLASLEGSLFDGLLSLLDRLKGDMLGRLLDFLMRDIVEKARAYCHERWLSVPSQQDQSTMSLSSSACPMMLCVRDRLLNLHQALSLPLFQLTWQGLADRLDNFIYRDVILSNHFSDGGAAQLQFDMSRNLFPLFGHYCRRPENFFKHVKEACIILCLNVGSAILLKNLLKRSVQQTGDPERAGDSSPESALNEMGVYCLAPCDVLILLNLRASLPEI</sequence>
<dbReference type="OrthoDB" id="2189254at2759"/>
<dbReference type="PROSITE" id="PS51386">
    <property type="entry name" value="RINT1_TIP20"/>
    <property type="match status" value="1"/>
</dbReference>
<evidence type="ECO:0000256" key="2">
    <source>
        <dbReference type="ARBA" id="ARBA00073943"/>
    </source>
</evidence>